<dbReference type="RefSeq" id="WP_088271392.1">
    <property type="nucleotide sequence ID" value="NZ_BMKI01000001.1"/>
</dbReference>
<gene>
    <name evidence="1" type="ORF">GCM10011573_00350</name>
</gene>
<evidence type="ECO:0000313" key="1">
    <source>
        <dbReference type="EMBL" id="GGC74761.1"/>
    </source>
</evidence>
<comment type="caution">
    <text evidence="1">The sequence shown here is derived from an EMBL/GenBank/DDBJ whole genome shotgun (WGS) entry which is preliminary data.</text>
</comment>
<reference evidence="2" key="1">
    <citation type="journal article" date="2019" name="Int. J. Syst. Evol. Microbiol.">
        <title>The Global Catalogue of Microorganisms (GCM) 10K type strain sequencing project: providing services to taxonomists for standard genome sequencing and annotation.</title>
        <authorList>
            <consortium name="The Broad Institute Genomics Platform"/>
            <consortium name="The Broad Institute Genome Sequencing Center for Infectious Disease"/>
            <person name="Wu L."/>
            <person name="Ma J."/>
        </authorList>
    </citation>
    <scope>NUCLEOTIDE SEQUENCE [LARGE SCALE GENOMIC DNA]</scope>
    <source>
        <strain evidence="2">CGMCC 1.15942</strain>
    </source>
</reference>
<sequence>MKVTFMNYESEVVFSSYADNGNTAIQLIGAKGTDYEGELIATASVNTDVSLASNAVAIKGWSENEGMEAALIKSNVIDSKATGLITCGFVEAKIYQLTSEAIQEQIKQEPASSANDTSH</sequence>
<name>A0ABQ1NI12_9ENTE</name>
<protein>
    <submittedName>
        <fullName evidence="1">Uncharacterized protein</fullName>
    </submittedName>
</protein>
<evidence type="ECO:0000313" key="2">
    <source>
        <dbReference type="Proteomes" id="UP000630615"/>
    </source>
</evidence>
<dbReference type="Proteomes" id="UP000630615">
    <property type="component" value="Unassembled WGS sequence"/>
</dbReference>
<proteinExistence type="predicted"/>
<keyword evidence="2" id="KW-1185">Reference proteome</keyword>
<dbReference type="EMBL" id="BMKI01000001">
    <property type="protein sequence ID" value="GGC74761.1"/>
    <property type="molecule type" value="Genomic_DNA"/>
</dbReference>
<accession>A0ABQ1NI12</accession>
<organism evidence="1 2">
    <name type="scientific">Enterococcus wangshanyuanii</name>
    <dbReference type="NCBI Taxonomy" id="2005703"/>
    <lineage>
        <taxon>Bacteria</taxon>
        <taxon>Bacillati</taxon>
        <taxon>Bacillota</taxon>
        <taxon>Bacilli</taxon>
        <taxon>Lactobacillales</taxon>
        <taxon>Enterococcaceae</taxon>
        <taxon>Enterococcus</taxon>
    </lineage>
</organism>